<proteinExistence type="predicted"/>
<evidence type="ECO:0000313" key="3">
    <source>
        <dbReference type="EMBL" id="TMQ72309.1"/>
    </source>
</evidence>
<evidence type="ECO:0000259" key="2">
    <source>
        <dbReference type="Pfam" id="PF17874"/>
    </source>
</evidence>
<dbReference type="Proteomes" id="UP000319836">
    <property type="component" value="Unassembled WGS sequence"/>
</dbReference>
<comment type="caution">
    <text evidence="3">The sequence shown here is derived from an EMBL/GenBank/DDBJ whole genome shotgun (WGS) entry which is preliminary data.</text>
</comment>
<gene>
    <name evidence="3" type="ORF">E6K80_03190</name>
</gene>
<dbReference type="Pfam" id="PF17874">
    <property type="entry name" value="TPR_MalT"/>
    <property type="match status" value="1"/>
</dbReference>
<feature type="region of interest" description="Disordered" evidence="1">
    <location>
        <begin position="1"/>
        <end position="20"/>
    </location>
</feature>
<dbReference type="InterPro" id="IPR041617">
    <property type="entry name" value="TPR_MalT"/>
</dbReference>
<dbReference type="EMBL" id="VBPA01000067">
    <property type="protein sequence ID" value="TMQ72309.1"/>
    <property type="molecule type" value="Genomic_DNA"/>
</dbReference>
<dbReference type="AlphaFoldDB" id="A0A538U9A6"/>
<dbReference type="InterPro" id="IPR011990">
    <property type="entry name" value="TPR-like_helical_dom_sf"/>
</dbReference>
<feature type="domain" description="MalT-like TPR region" evidence="2">
    <location>
        <begin position="181"/>
        <end position="338"/>
    </location>
</feature>
<protein>
    <submittedName>
        <fullName evidence="3">Tetratricopeptide repeat protein</fullName>
    </submittedName>
</protein>
<reference evidence="3 4" key="1">
    <citation type="journal article" date="2019" name="Nat. Microbiol.">
        <title>Mediterranean grassland soil C-N compound turnover is dependent on rainfall and depth, and is mediated by genomically divergent microorganisms.</title>
        <authorList>
            <person name="Diamond S."/>
            <person name="Andeer P.F."/>
            <person name="Li Z."/>
            <person name="Crits-Christoph A."/>
            <person name="Burstein D."/>
            <person name="Anantharaman K."/>
            <person name="Lane K.R."/>
            <person name="Thomas B.C."/>
            <person name="Pan C."/>
            <person name="Northen T.R."/>
            <person name="Banfield J.F."/>
        </authorList>
    </citation>
    <scope>NUCLEOTIDE SEQUENCE [LARGE SCALE GENOMIC DNA]</scope>
    <source>
        <strain evidence="3">WS_10</strain>
    </source>
</reference>
<accession>A0A538U9A6</accession>
<organism evidence="3 4">
    <name type="scientific">Eiseniibacteriota bacterium</name>
    <dbReference type="NCBI Taxonomy" id="2212470"/>
    <lineage>
        <taxon>Bacteria</taxon>
        <taxon>Candidatus Eiseniibacteriota</taxon>
    </lineage>
</organism>
<dbReference type="SUPFAM" id="SSF48452">
    <property type="entry name" value="TPR-like"/>
    <property type="match status" value="1"/>
</dbReference>
<name>A0A538U9A6_UNCEI</name>
<evidence type="ECO:0000256" key="1">
    <source>
        <dbReference type="SAM" id="MobiDB-lite"/>
    </source>
</evidence>
<dbReference type="Gene3D" id="1.25.40.10">
    <property type="entry name" value="Tetratricopeptide repeat domain"/>
    <property type="match status" value="1"/>
</dbReference>
<sequence length="383" mass="41914">MPCPSDSGAPSAARPSSYATLRPHIRRSAGRYTRSMARSRALHRFFASLTVLLVLLLGAATSAQAPSPPSVRPDEDRLRVVDSLADAARPDSALTLLQPLLRESRRRRDRRALALLVRKQGELIQRQGGDPQRPAREAFSLAQATRDTSGLMGALALMGTRPLDHDGIVEPAVEWLLRLALDENDDRFESLARATVANDALARGQADEARRGFARAIELARVAGDWRAELLATRGLGRAELALGRLDEAREAHRKVARVAEDRHDEVDLGHALSDLAEIERIVGDLDAAAEDDRRAWAVFRRLGSPREWIAPALDLARVQKHVERYADAETTLAHVTMACDSLGLGAFEAEADREMADVLARQARWADAAAVARRGLAFGRAL</sequence>
<evidence type="ECO:0000313" key="4">
    <source>
        <dbReference type="Proteomes" id="UP000319836"/>
    </source>
</evidence>